<dbReference type="EC" id="2.7.11.1" evidence="6"/>
<sequence length="438" mass="48441">MQTVRQIGRGGFGNVDLVTDPNGVQFARKTFSINQGGDFPPELAENVKRRFIREAQVQAALSHKNIMPVIDSSLGSSPPSFIMPLAEASLDKDIQIDRQLGGRAIEAVMDILAGLEELHSLDIKHRDLKPQNVLRLRSTDGDRYVISDFGLISVKDTQLSVLTQTGMRMGSDYYTAPEVTTDLKLASFRSDIYSVGCILHDLFGTDDRIPCFEISESGPYSEIMRCCTRREPSRRFGSVSDLREAILSLGQIHITASEPQVADFITVLMGTAAMPAATWKKIVEKVEDGYPSTDVKSLLQVIPLHRISELITMDSALAGRLGTVYGAWVKESSFNFETCDGIANRLQEFMQCPDFSCQAEIMLALLIMGTSHNRWYVERKFAALCSSSMDPDLARRIALEIRVLGVKACQAVKHLEGSIGISRNTFHPTVLSTLNQVC</sequence>
<proteinExistence type="predicted"/>
<accession>A0A5E7P917</accession>
<dbReference type="OrthoDB" id="9801841at2"/>
<keyword evidence="1 6" id="KW-0808">Transferase</keyword>
<organism evidence="6 7">
    <name type="scientific">Pseudomonas fluorescens</name>
    <dbReference type="NCBI Taxonomy" id="294"/>
    <lineage>
        <taxon>Bacteria</taxon>
        <taxon>Pseudomonadati</taxon>
        <taxon>Pseudomonadota</taxon>
        <taxon>Gammaproteobacteria</taxon>
        <taxon>Pseudomonadales</taxon>
        <taxon>Pseudomonadaceae</taxon>
        <taxon>Pseudomonas</taxon>
    </lineage>
</organism>
<dbReference type="Pfam" id="PF00069">
    <property type="entry name" value="Pkinase"/>
    <property type="match status" value="1"/>
</dbReference>
<evidence type="ECO:0000256" key="2">
    <source>
        <dbReference type="ARBA" id="ARBA00022741"/>
    </source>
</evidence>
<dbReference type="PANTHER" id="PTHR43289:SF33">
    <property type="entry name" value="SERINE_THREONINE KINASE 31"/>
    <property type="match status" value="1"/>
</dbReference>
<dbReference type="CDD" id="cd14014">
    <property type="entry name" value="STKc_PknB_like"/>
    <property type="match status" value="1"/>
</dbReference>
<dbReference type="PROSITE" id="PS50011">
    <property type="entry name" value="PROTEIN_KINASE_DOM"/>
    <property type="match status" value="1"/>
</dbReference>
<dbReference type="InterPro" id="IPR011009">
    <property type="entry name" value="Kinase-like_dom_sf"/>
</dbReference>
<keyword evidence="4" id="KW-0067">ATP-binding</keyword>
<gene>
    <name evidence="6" type="primary">pknD_2</name>
    <name evidence="6" type="ORF">PS862_05032</name>
</gene>
<evidence type="ECO:0000313" key="6">
    <source>
        <dbReference type="EMBL" id="VVP43923.1"/>
    </source>
</evidence>
<evidence type="ECO:0000256" key="1">
    <source>
        <dbReference type="ARBA" id="ARBA00022679"/>
    </source>
</evidence>
<name>A0A5E7P917_PSEFL</name>
<dbReference type="SUPFAM" id="SSF56112">
    <property type="entry name" value="Protein kinase-like (PK-like)"/>
    <property type="match status" value="1"/>
</dbReference>
<dbReference type="GO" id="GO:0004674">
    <property type="term" value="F:protein serine/threonine kinase activity"/>
    <property type="evidence" value="ECO:0007669"/>
    <property type="project" value="UniProtKB-EC"/>
</dbReference>
<dbReference type="RefSeq" id="WP_150785024.1">
    <property type="nucleotide sequence ID" value="NZ_CABVII010000029.1"/>
</dbReference>
<dbReference type="SMART" id="SM00220">
    <property type="entry name" value="S_TKc"/>
    <property type="match status" value="1"/>
</dbReference>
<dbReference type="PANTHER" id="PTHR43289">
    <property type="entry name" value="MITOGEN-ACTIVATED PROTEIN KINASE KINASE KINASE 20-RELATED"/>
    <property type="match status" value="1"/>
</dbReference>
<dbReference type="InterPro" id="IPR000719">
    <property type="entry name" value="Prot_kinase_dom"/>
</dbReference>
<keyword evidence="2" id="KW-0547">Nucleotide-binding</keyword>
<keyword evidence="3 6" id="KW-0418">Kinase</keyword>
<feature type="domain" description="Protein kinase" evidence="5">
    <location>
        <begin position="1"/>
        <end position="293"/>
    </location>
</feature>
<dbReference type="Proteomes" id="UP000385207">
    <property type="component" value="Unassembled WGS sequence"/>
</dbReference>
<dbReference type="EMBL" id="CABVII010000029">
    <property type="protein sequence ID" value="VVP43923.1"/>
    <property type="molecule type" value="Genomic_DNA"/>
</dbReference>
<evidence type="ECO:0000259" key="5">
    <source>
        <dbReference type="PROSITE" id="PS50011"/>
    </source>
</evidence>
<dbReference type="Gene3D" id="1.10.510.10">
    <property type="entry name" value="Transferase(Phosphotransferase) domain 1"/>
    <property type="match status" value="1"/>
</dbReference>
<evidence type="ECO:0000256" key="3">
    <source>
        <dbReference type="ARBA" id="ARBA00022777"/>
    </source>
</evidence>
<evidence type="ECO:0000256" key="4">
    <source>
        <dbReference type="ARBA" id="ARBA00022840"/>
    </source>
</evidence>
<evidence type="ECO:0000313" key="7">
    <source>
        <dbReference type="Proteomes" id="UP000385207"/>
    </source>
</evidence>
<dbReference type="GO" id="GO:0005524">
    <property type="term" value="F:ATP binding"/>
    <property type="evidence" value="ECO:0007669"/>
    <property type="project" value="UniProtKB-KW"/>
</dbReference>
<reference evidence="6 7" key="1">
    <citation type="submission" date="2019-09" db="EMBL/GenBank/DDBJ databases">
        <authorList>
            <person name="Chandra G."/>
            <person name="Truman W A."/>
        </authorList>
    </citation>
    <scope>NUCLEOTIDE SEQUENCE [LARGE SCALE GENOMIC DNA]</scope>
    <source>
        <strain evidence="6">PS862</strain>
    </source>
</reference>
<protein>
    <submittedName>
        <fullName evidence="6">Serine/threonine-protein kinase PknD</fullName>
        <ecNumber evidence="6">2.7.11.1</ecNumber>
    </submittedName>
</protein>
<dbReference type="AlphaFoldDB" id="A0A5E7P917"/>